<gene>
    <name evidence="1" type="ORF">SDC9_210853</name>
</gene>
<dbReference type="EMBL" id="VSSQ01142022">
    <property type="protein sequence ID" value="MPN63099.1"/>
    <property type="molecule type" value="Genomic_DNA"/>
</dbReference>
<proteinExistence type="predicted"/>
<evidence type="ECO:0000313" key="1">
    <source>
        <dbReference type="EMBL" id="MPN63099.1"/>
    </source>
</evidence>
<comment type="caution">
    <text evidence="1">The sequence shown here is derived from an EMBL/GenBank/DDBJ whole genome shotgun (WGS) entry which is preliminary data.</text>
</comment>
<protein>
    <submittedName>
        <fullName evidence="1">Uncharacterized protein</fullName>
    </submittedName>
</protein>
<dbReference type="AlphaFoldDB" id="A0A645JK52"/>
<name>A0A645JK52_9ZZZZ</name>
<accession>A0A645JK52</accession>
<organism evidence="1">
    <name type="scientific">bioreactor metagenome</name>
    <dbReference type="NCBI Taxonomy" id="1076179"/>
    <lineage>
        <taxon>unclassified sequences</taxon>
        <taxon>metagenomes</taxon>
        <taxon>ecological metagenomes</taxon>
    </lineage>
</organism>
<sequence length="54" mass="6022">MQTPQEAIIFFFLNNQLSRVLAAGNIHGRFLFLIHADDFGNGYQTRRPGSLNGG</sequence>
<reference evidence="1" key="1">
    <citation type="submission" date="2019-08" db="EMBL/GenBank/DDBJ databases">
        <authorList>
            <person name="Kucharzyk K."/>
            <person name="Murdoch R.W."/>
            <person name="Higgins S."/>
            <person name="Loffler F."/>
        </authorList>
    </citation>
    <scope>NUCLEOTIDE SEQUENCE</scope>
</reference>